<feature type="compositionally biased region" description="Basic and acidic residues" evidence="1">
    <location>
        <begin position="36"/>
        <end position="51"/>
    </location>
</feature>
<feature type="compositionally biased region" description="Low complexity" evidence="1">
    <location>
        <begin position="683"/>
        <end position="693"/>
    </location>
</feature>
<evidence type="ECO:0000313" key="3">
    <source>
        <dbReference type="EMBL" id="WAQ84147.1"/>
    </source>
</evidence>
<feature type="compositionally biased region" description="Low complexity" evidence="1">
    <location>
        <begin position="1063"/>
        <end position="1078"/>
    </location>
</feature>
<evidence type="ECO:0000313" key="4">
    <source>
        <dbReference type="Proteomes" id="UP001164743"/>
    </source>
</evidence>
<gene>
    <name evidence="3" type="ORF">PtA15_4A598</name>
</gene>
<dbReference type="PANTHER" id="PTHR10663:SF405">
    <property type="entry name" value="ARF GUANINE NUCLEOTIDE EXCHANGE FACTOR SYT1"/>
    <property type="match status" value="1"/>
</dbReference>
<feature type="compositionally biased region" description="Low complexity" evidence="1">
    <location>
        <begin position="1185"/>
        <end position="1201"/>
    </location>
</feature>
<feature type="region of interest" description="Disordered" evidence="1">
    <location>
        <begin position="1"/>
        <end position="108"/>
    </location>
</feature>
<dbReference type="PROSITE" id="PS50190">
    <property type="entry name" value="SEC7"/>
    <property type="match status" value="1"/>
</dbReference>
<dbReference type="GeneID" id="77809393"/>
<accession>A0ABY7CMX4</accession>
<feature type="domain" description="SEC7" evidence="2">
    <location>
        <begin position="286"/>
        <end position="476"/>
    </location>
</feature>
<feature type="compositionally biased region" description="Polar residues" evidence="1">
    <location>
        <begin position="290"/>
        <end position="299"/>
    </location>
</feature>
<feature type="compositionally biased region" description="Low complexity" evidence="1">
    <location>
        <begin position="1306"/>
        <end position="1319"/>
    </location>
</feature>
<dbReference type="InterPro" id="IPR011993">
    <property type="entry name" value="PH-like_dom_sf"/>
</dbReference>
<feature type="region of interest" description="Disordered" evidence="1">
    <location>
        <begin position="870"/>
        <end position="927"/>
    </location>
</feature>
<feature type="region of interest" description="Disordered" evidence="1">
    <location>
        <begin position="1461"/>
        <end position="1569"/>
    </location>
</feature>
<feature type="compositionally biased region" description="Polar residues" evidence="1">
    <location>
        <begin position="1081"/>
        <end position="1091"/>
    </location>
</feature>
<reference evidence="3" key="1">
    <citation type="submission" date="2022-10" db="EMBL/GenBank/DDBJ databases">
        <title>Puccinia triticina Genome sequencing and assembly.</title>
        <authorList>
            <person name="Li C."/>
        </authorList>
    </citation>
    <scope>NUCLEOTIDE SEQUENCE</scope>
    <source>
        <strain evidence="3">Pt15</strain>
    </source>
</reference>
<dbReference type="InterPro" id="IPR001849">
    <property type="entry name" value="PH_domain"/>
</dbReference>
<feature type="compositionally biased region" description="Basic residues" evidence="1">
    <location>
        <begin position="892"/>
        <end position="904"/>
    </location>
</feature>
<feature type="compositionally biased region" description="Low complexity" evidence="1">
    <location>
        <begin position="1473"/>
        <end position="1484"/>
    </location>
</feature>
<sequence length="1569" mass="168935">MFATRPRPTPKPRAHSLVEQEDGQQHPAQAKMLRSRSSDEIRRRTSQKERLPQLAERPARRLSQPHADGGQQHAPRKLHNRASTPLFSLAMPAEHDPHRGPDALLSRPSTPSLLQRIKAGLTPKSSFASAEPSPEHSAEILPVPSRKPSPGTAKSASELQLAYFDLSQSSDKSIFPLYRSQSDSLGQHHRQTMEELRPAAPLATPAPAPPLLARSFSQVRLGSPIAHRTSELFNRSLGPSSPSAAAREYNREPFAAGADLPRLKSATAASASSSNTTQHTVSNKLRRPRTSASHHQSQPLIELAKKSDNKDKEPAKTSGKLKPLARATDDESEETYLSRLGTQIEKSKIPSVLASSNDPFHLAALTKYMGSFEFSHDPIDLSIRKLLMVVDLPTETQQIDRVIEAFAKRYVDCNPKLFASPDQVYILAFSIIMLHTDAFNKSNKAKMSRADYVKNTRMDGIPNELLEYIYDNVTFTPFVYVDPERNITGQKMTHTHQQPNDGMSTSFFNLGGNVNNMTPILQSSSILPGGTKEGKGKLDPYQLIAKGSTHELRPDLGAVIPSRNPFSFTGSVSWFDFKRLRESFNPAKSVIIQVVNLVPTTKPHSIFKLIESEDAAADEPLLSRKPYEDNGNPDSRTLNLAASPGAVYPGFLNLRAIKVGLVHLKIDAFTPFSTAPPAPLPPSSNTSNTTSFAQPNHSGAGASSNPINELSMAKNVISKKWKLFCVLLTARQLILIKDVGLAAELQESIKLAGFRNQANPEDQLVVRITGLKPDLVLSLDGGVALMDSDYQRRPCTFRLILTKDLSLLMGVDDNEDMNSWITHINYAATYKTHRLPFWPSHTYQASPRPSMSSTPVAGNSSRVYQRAALNGAESNPSNNEDSSESLLSSSSLRHHHHQQQHQHQHQQYQHQQQESRRTSLDRAPISRSSSFSNSLFAARPFEIGPNLIGESPRSSSVHSQRHSTVSSTNLLSHWDLVRAQIVSLEGQILAAKTELNEDLRLARNLAVLTPFQFSTRSKLQLAIMPVANRVRNSRSQLSKLVCYREIFVRDLALSIAGSAESAPAAAASSRTTTAHAATPRLSDTVSSTGSRNPHPAGPEEIRIRNSVERASSAGGDHRDLLLSRASRAQSVSSTRIASGVVHIPEDQAVVRPEETDRTGDPRPLEIISRPVVEPGAVLATPHPPAAATSHDLSASASSSSTVVLPAPPFPHRPAHLHPTSSAVLLSTHPTLVTSPVQIDGIDEAGEEEEEEEDEGPDAEEVLACLRKVGRHPLAGLKGPSDTILSRPSHTHDAGPPSSGAATWGVAIGRSRSGTSISGRSARDTPPAGPGAPLMSTTGSTRSIVKIPFLSSSSHAASRKNPPVSAALFDPPAPPPPSMPSASRPAELDQQHHQHILRLSASASAASIHSSAHTTASTITPLPGKPSLLGPPAKPAKSPARAAARARMLDKARLVAASCRPFSAVGSSSGTGRSAKLSTASLSPPLASPPRPPAPPATSPRLLSPILSPSSHDQLSSASSLPIASRPHRSRSDSRARPATGSATGSASALGFPPPPPPAAKRFTQAWGLP</sequence>
<dbReference type="SUPFAM" id="SSF48425">
    <property type="entry name" value="Sec7 domain"/>
    <property type="match status" value="1"/>
</dbReference>
<dbReference type="SMART" id="SM00222">
    <property type="entry name" value="Sec7"/>
    <property type="match status" value="1"/>
</dbReference>
<dbReference type="InterPro" id="IPR000904">
    <property type="entry name" value="Sec7_dom"/>
</dbReference>
<dbReference type="EMBL" id="CP110424">
    <property type="protein sequence ID" value="WAQ84147.1"/>
    <property type="molecule type" value="Genomic_DNA"/>
</dbReference>
<feature type="region of interest" description="Disordered" evidence="1">
    <location>
        <begin position="124"/>
        <end position="154"/>
    </location>
</feature>
<evidence type="ECO:0000259" key="2">
    <source>
        <dbReference type="PROSITE" id="PS50190"/>
    </source>
</evidence>
<feature type="compositionally biased region" description="Polar residues" evidence="1">
    <location>
        <begin position="694"/>
        <end position="705"/>
    </location>
</feature>
<name>A0ABY7CMX4_9BASI</name>
<feature type="compositionally biased region" description="Low complexity" evidence="1">
    <location>
        <begin position="1538"/>
        <end position="1548"/>
    </location>
</feature>
<feature type="compositionally biased region" description="Pro residues" evidence="1">
    <location>
        <begin position="1485"/>
        <end position="1497"/>
    </location>
</feature>
<dbReference type="RefSeq" id="XP_053019702.1">
    <property type="nucleotide sequence ID" value="XM_053168498.1"/>
</dbReference>
<feature type="compositionally biased region" description="Basic and acidic residues" evidence="1">
    <location>
        <begin position="1097"/>
        <end position="1107"/>
    </location>
</feature>
<dbReference type="SUPFAM" id="SSF50729">
    <property type="entry name" value="PH domain-like"/>
    <property type="match status" value="1"/>
</dbReference>
<proteinExistence type="predicted"/>
<dbReference type="PANTHER" id="PTHR10663">
    <property type="entry name" value="GUANYL-NUCLEOTIDE EXCHANGE FACTOR"/>
    <property type="match status" value="1"/>
</dbReference>
<keyword evidence="4" id="KW-1185">Reference proteome</keyword>
<dbReference type="Gene3D" id="1.10.1000.11">
    <property type="entry name" value="Arf Nucleotide-binding Site Opener,domain 2"/>
    <property type="match status" value="1"/>
</dbReference>
<feature type="compositionally biased region" description="Basic and acidic residues" evidence="1">
    <location>
        <begin position="303"/>
        <end position="315"/>
    </location>
</feature>
<feature type="region of interest" description="Disordered" evidence="1">
    <location>
        <begin position="1063"/>
        <end position="1117"/>
    </location>
</feature>
<feature type="compositionally biased region" description="Low complexity" evidence="1">
    <location>
        <begin position="873"/>
        <end position="891"/>
    </location>
</feature>
<dbReference type="InterPro" id="IPR023394">
    <property type="entry name" value="Sec7_C_sf"/>
</dbReference>
<feature type="region of interest" description="Disordered" evidence="1">
    <location>
        <begin position="1179"/>
        <end position="1201"/>
    </location>
</feature>
<organism evidence="3 4">
    <name type="scientific">Puccinia triticina</name>
    <dbReference type="NCBI Taxonomy" id="208348"/>
    <lineage>
        <taxon>Eukaryota</taxon>
        <taxon>Fungi</taxon>
        <taxon>Dikarya</taxon>
        <taxon>Basidiomycota</taxon>
        <taxon>Pucciniomycotina</taxon>
        <taxon>Pucciniomycetes</taxon>
        <taxon>Pucciniales</taxon>
        <taxon>Pucciniaceae</taxon>
        <taxon>Puccinia</taxon>
    </lineage>
</organism>
<feature type="region of interest" description="Disordered" evidence="1">
    <location>
        <begin position="1272"/>
        <end position="1339"/>
    </location>
</feature>
<feature type="compositionally biased region" description="Low complexity" evidence="1">
    <location>
        <begin position="265"/>
        <end position="277"/>
    </location>
</feature>
<dbReference type="Proteomes" id="UP001164743">
    <property type="component" value="Chromosome 4A"/>
</dbReference>
<dbReference type="CDD" id="cd00171">
    <property type="entry name" value="Sec7"/>
    <property type="match status" value="1"/>
</dbReference>
<feature type="compositionally biased region" description="Low complexity" evidence="1">
    <location>
        <begin position="1498"/>
        <end position="1520"/>
    </location>
</feature>
<dbReference type="Pfam" id="PF00169">
    <property type="entry name" value="PH"/>
    <property type="match status" value="1"/>
</dbReference>
<feature type="compositionally biased region" description="Low complexity" evidence="1">
    <location>
        <begin position="1399"/>
        <end position="1444"/>
    </location>
</feature>
<feature type="region of interest" description="Disordered" evidence="1">
    <location>
        <begin position="255"/>
        <end position="334"/>
    </location>
</feature>
<protein>
    <recommendedName>
        <fullName evidence="2">SEC7 domain-containing protein</fullName>
    </recommendedName>
</protein>
<dbReference type="InterPro" id="IPR035999">
    <property type="entry name" value="Sec7_dom_sf"/>
</dbReference>
<evidence type="ECO:0000256" key="1">
    <source>
        <dbReference type="SAM" id="MobiDB-lite"/>
    </source>
</evidence>
<dbReference type="Gene3D" id="2.30.29.30">
    <property type="entry name" value="Pleckstrin-homology domain (PH domain)/Phosphotyrosine-binding domain (PTB)"/>
    <property type="match status" value="1"/>
</dbReference>
<feature type="region of interest" description="Disordered" evidence="1">
    <location>
        <begin position="1352"/>
        <end position="1444"/>
    </location>
</feature>
<dbReference type="Pfam" id="PF01369">
    <property type="entry name" value="Sec7"/>
    <property type="match status" value="1"/>
</dbReference>
<feature type="region of interest" description="Disordered" evidence="1">
    <location>
        <begin position="677"/>
        <end position="705"/>
    </location>
</feature>